<keyword evidence="2" id="KW-1003">Cell membrane</keyword>
<keyword evidence="5" id="KW-0472">Membrane</keyword>
<keyword evidence="3" id="KW-0812">Transmembrane</keyword>
<dbReference type="PANTHER" id="PTHR33529">
    <property type="entry name" value="SLR0882 PROTEIN-RELATED"/>
    <property type="match status" value="1"/>
</dbReference>
<accession>A0A7U2ND83</accession>
<evidence type="ECO:0000256" key="1">
    <source>
        <dbReference type="ARBA" id="ARBA00004651"/>
    </source>
</evidence>
<dbReference type="EMBL" id="CP059075">
    <property type="protein sequence ID" value="QRE02850.1"/>
    <property type="molecule type" value="Genomic_DNA"/>
</dbReference>
<dbReference type="AlphaFoldDB" id="A0A7U2ND83"/>
<evidence type="ECO:0000256" key="3">
    <source>
        <dbReference type="ARBA" id="ARBA00022692"/>
    </source>
</evidence>
<dbReference type="Proteomes" id="UP000596329">
    <property type="component" value="Chromosome"/>
</dbReference>
<proteinExistence type="predicted"/>
<keyword evidence="4" id="KW-1133">Transmembrane helix</keyword>
<gene>
    <name evidence="6" type="ORF">H0H26_07930</name>
</gene>
<dbReference type="InterPro" id="IPR005495">
    <property type="entry name" value="LptG/LptF_permease"/>
</dbReference>
<dbReference type="PANTHER" id="PTHR33529:SF6">
    <property type="entry name" value="YJGP_YJGQ FAMILY PERMEASE"/>
    <property type="match status" value="1"/>
</dbReference>
<organism evidence="6 7">
    <name type="scientific">Flavobacterium psychrophilum</name>
    <dbReference type="NCBI Taxonomy" id="96345"/>
    <lineage>
        <taxon>Bacteria</taxon>
        <taxon>Pseudomonadati</taxon>
        <taxon>Bacteroidota</taxon>
        <taxon>Flavobacteriia</taxon>
        <taxon>Flavobacteriales</taxon>
        <taxon>Flavobacteriaceae</taxon>
        <taxon>Flavobacterium</taxon>
    </lineage>
</organism>
<dbReference type="GO" id="GO:0043190">
    <property type="term" value="C:ATP-binding cassette (ABC) transporter complex"/>
    <property type="evidence" value="ECO:0007669"/>
    <property type="project" value="TreeGrafter"/>
</dbReference>
<dbReference type="Pfam" id="PF03739">
    <property type="entry name" value="LptF_LptG"/>
    <property type="match status" value="1"/>
</dbReference>
<protein>
    <submittedName>
        <fullName evidence="6">LptF/LptG family permease</fullName>
    </submittedName>
</protein>
<reference evidence="6 7" key="1">
    <citation type="submission" date="2020-07" db="EMBL/GenBank/DDBJ databases">
        <title>Genomic characterization of Flavobacterium psychrophilum strains.</title>
        <authorList>
            <person name="Castillo D."/>
            <person name="Jorgensen J."/>
            <person name="Middelboe M."/>
        </authorList>
    </citation>
    <scope>NUCLEOTIDE SEQUENCE [LARGE SCALE GENOMIC DNA]</scope>
    <source>
        <strain evidence="6 7">FPS-R7</strain>
    </source>
</reference>
<dbReference type="RefSeq" id="WP_063742279.1">
    <property type="nucleotide sequence ID" value="NZ_BJTD01000085.1"/>
</dbReference>
<sequence>MKILDKYLLKTYLTSFFGVFIILIFIFILQTVWLFISELAGKDLDLILILKFLLFKMPGLIPLVLPLSVLLSAIMTFGDMAENYEFAAMKSAGISFQRTMKGLTFFIFLLSIGAFFFANNVIPYAEFKFNNFRKNIAQVKPAMAIAEGQFSTIGNINIKVNKKSGTNGEFLEGVTIHKKSDLGEGAKTVIKSKSGQLISSEESSLLQLVLIDGYYYEDITPKSYEDRQKMPFAKVNFKRYTINIDLSKLNKVDGAEENITNACYMLNLVELKYTVDSLSTSYNKELVSVADNVYQRIGFNSNLQPDSLRPKKPKTIGLLSFLSRSEKVKILEIASSDAMSAKQNFEINNFSLDYKKKDINSFWISIYEKFVIAFACILMFFIGAPLGAIIRKGGLGLPIVFAMLIFITFHFLNTFGKKVAQESGMAPFLGAWISFFLLVPLAIFLTRKAINDTGGISFDVITEPIKKIFIKLTQRNKQQNNDCK</sequence>
<evidence type="ECO:0000256" key="4">
    <source>
        <dbReference type="ARBA" id="ARBA00022989"/>
    </source>
</evidence>
<dbReference type="GO" id="GO:0015920">
    <property type="term" value="P:lipopolysaccharide transport"/>
    <property type="evidence" value="ECO:0007669"/>
    <property type="project" value="TreeGrafter"/>
</dbReference>
<evidence type="ECO:0000313" key="7">
    <source>
        <dbReference type="Proteomes" id="UP000596329"/>
    </source>
</evidence>
<name>A0A7U2ND83_FLAPS</name>
<evidence type="ECO:0000256" key="5">
    <source>
        <dbReference type="ARBA" id="ARBA00023136"/>
    </source>
</evidence>
<comment type="subcellular location">
    <subcellularLocation>
        <location evidence="1">Cell membrane</location>
        <topology evidence="1">Multi-pass membrane protein</topology>
    </subcellularLocation>
</comment>
<evidence type="ECO:0000256" key="2">
    <source>
        <dbReference type="ARBA" id="ARBA00022475"/>
    </source>
</evidence>
<evidence type="ECO:0000313" key="6">
    <source>
        <dbReference type="EMBL" id="QRE02850.1"/>
    </source>
</evidence>